<reference evidence="3" key="2">
    <citation type="submission" date="2020-09" db="EMBL/GenBank/DDBJ databases">
        <authorList>
            <person name="Sun Q."/>
            <person name="Kim S."/>
        </authorList>
    </citation>
    <scope>NUCLEOTIDE SEQUENCE</scope>
    <source>
        <strain evidence="3">KCTC 23732</strain>
    </source>
</reference>
<evidence type="ECO:0000313" key="3">
    <source>
        <dbReference type="EMBL" id="GGW78968.1"/>
    </source>
</evidence>
<evidence type="ECO:0000256" key="2">
    <source>
        <dbReference type="SAM" id="SignalP"/>
    </source>
</evidence>
<dbReference type="Proteomes" id="UP000608345">
    <property type="component" value="Unassembled WGS sequence"/>
</dbReference>
<organism evidence="3 4">
    <name type="scientific">Advenella faeciporci</name>
    <dbReference type="NCBI Taxonomy" id="797535"/>
    <lineage>
        <taxon>Bacteria</taxon>
        <taxon>Pseudomonadati</taxon>
        <taxon>Pseudomonadota</taxon>
        <taxon>Betaproteobacteria</taxon>
        <taxon>Burkholderiales</taxon>
        <taxon>Alcaligenaceae</taxon>
    </lineage>
</organism>
<feature type="chain" id="PRO_5036804246" evidence="2">
    <location>
        <begin position="26"/>
        <end position="328"/>
    </location>
</feature>
<dbReference type="AlphaFoldDB" id="A0A918JFN4"/>
<name>A0A918JFN4_9BURK</name>
<dbReference type="SUPFAM" id="SSF53850">
    <property type="entry name" value="Periplasmic binding protein-like II"/>
    <property type="match status" value="1"/>
</dbReference>
<dbReference type="CDD" id="cd07012">
    <property type="entry name" value="PBP2_Bug_TTT"/>
    <property type="match status" value="1"/>
</dbReference>
<dbReference type="Gene3D" id="3.40.190.10">
    <property type="entry name" value="Periplasmic binding protein-like II"/>
    <property type="match status" value="1"/>
</dbReference>
<dbReference type="PANTHER" id="PTHR42928">
    <property type="entry name" value="TRICARBOXYLATE-BINDING PROTEIN"/>
    <property type="match status" value="1"/>
</dbReference>
<gene>
    <name evidence="3" type="ORF">GCM10011450_06150</name>
</gene>
<dbReference type="Pfam" id="PF03401">
    <property type="entry name" value="TctC"/>
    <property type="match status" value="1"/>
</dbReference>
<dbReference type="PANTHER" id="PTHR42928:SF5">
    <property type="entry name" value="BLR1237 PROTEIN"/>
    <property type="match status" value="1"/>
</dbReference>
<evidence type="ECO:0000256" key="1">
    <source>
        <dbReference type="ARBA" id="ARBA00006987"/>
    </source>
</evidence>
<dbReference type="InterPro" id="IPR005064">
    <property type="entry name" value="BUG"/>
</dbReference>
<keyword evidence="4" id="KW-1185">Reference proteome</keyword>
<dbReference type="Gene3D" id="3.40.190.150">
    <property type="entry name" value="Bordetella uptake gene, domain 1"/>
    <property type="match status" value="1"/>
</dbReference>
<evidence type="ECO:0000313" key="4">
    <source>
        <dbReference type="Proteomes" id="UP000608345"/>
    </source>
</evidence>
<keyword evidence="2" id="KW-0732">Signal</keyword>
<dbReference type="PIRSF" id="PIRSF017082">
    <property type="entry name" value="YflP"/>
    <property type="match status" value="1"/>
</dbReference>
<proteinExistence type="inferred from homology"/>
<dbReference type="InterPro" id="IPR042100">
    <property type="entry name" value="Bug_dom1"/>
</dbReference>
<dbReference type="RefSeq" id="WP_189383975.1">
    <property type="nucleotide sequence ID" value="NZ_BAABFY010000057.1"/>
</dbReference>
<accession>A0A918JFN4</accession>
<comment type="caution">
    <text evidence="3">The sequence shown here is derived from an EMBL/GenBank/DDBJ whole genome shotgun (WGS) entry which is preliminary data.</text>
</comment>
<reference evidence="3" key="1">
    <citation type="journal article" date="2014" name="Int. J. Syst. Evol. Microbiol.">
        <title>Complete genome sequence of Corynebacterium casei LMG S-19264T (=DSM 44701T), isolated from a smear-ripened cheese.</title>
        <authorList>
            <consortium name="US DOE Joint Genome Institute (JGI-PGF)"/>
            <person name="Walter F."/>
            <person name="Albersmeier A."/>
            <person name="Kalinowski J."/>
            <person name="Ruckert C."/>
        </authorList>
    </citation>
    <scope>NUCLEOTIDE SEQUENCE</scope>
    <source>
        <strain evidence="3">KCTC 23732</strain>
    </source>
</reference>
<comment type="similarity">
    <text evidence="1">Belongs to the UPF0065 (bug) family.</text>
</comment>
<dbReference type="EMBL" id="BMYS01000002">
    <property type="protein sequence ID" value="GGW78968.1"/>
    <property type="molecule type" value="Genomic_DNA"/>
</dbReference>
<feature type="signal peptide" evidence="2">
    <location>
        <begin position="1"/>
        <end position="25"/>
    </location>
</feature>
<sequence>MNFPKQIKNYFVIAGMISLTGTAMAAYPEKPVSTIVTFPPGNSADLVGRTMAQQLEQAFGQTFIIENKGGAGGTIGVEQLIRSKPDGYTITITSLSPISIIPVTKKLPYDPLKDLVPISLLAQGPMVVLVNKDAPFNTMQELIDYAKANPGKLNYGSLGAGTISQLTTELFKEAAEIDIKEIPYKGSTQAIQDLIGGRIQILFDGNASAIRQIEAGAAKGLAVTIPQRSPLMPNTPSIAETNVEGLKNFTSQGWMGAFAPANTPPEVIKALHEKMQVALKSQPVIERFNASGLQAIGSETPEKFEKFVKEDLNRWKSAAKMLGISPDQ</sequence>
<protein>
    <submittedName>
        <fullName evidence="3">MFS transporter</fullName>
    </submittedName>
</protein>